<feature type="binding site" description="axial binding residue" evidence="7">
    <location>
        <position position="469"/>
    </location>
    <ligand>
        <name>heme</name>
        <dbReference type="ChEBI" id="CHEBI:30413"/>
    </ligand>
    <ligandPart>
        <name>Fe</name>
        <dbReference type="ChEBI" id="CHEBI:18248"/>
    </ligandPart>
</feature>
<keyword evidence="3 7" id="KW-0479">Metal-binding</keyword>
<reference evidence="11" key="2">
    <citation type="submission" date="2019-10" db="EMBL/GenBank/DDBJ databases">
        <title>A de novo genome assembly of a pear dwarfing rootstock.</title>
        <authorList>
            <person name="Wang F."/>
            <person name="Wang J."/>
            <person name="Li S."/>
            <person name="Zhang Y."/>
            <person name="Fang M."/>
            <person name="Ma L."/>
            <person name="Zhao Y."/>
            <person name="Jiang S."/>
        </authorList>
    </citation>
    <scope>NUCLEOTIDE SEQUENCE [LARGE SCALE GENOMIC DNA]</scope>
</reference>
<keyword evidence="5 7" id="KW-0408">Iron</keyword>
<reference evidence="10 11" key="1">
    <citation type="submission" date="2019-09" db="EMBL/GenBank/DDBJ databases">
        <authorList>
            <person name="Ou C."/>
        </authorList>
    </citation>
    <scope>NUCLEOTIDE SEQUENCE [LARGE SCALE GENOMIC DNA]</scope>
    <source>
        <strain evidence="10">S2</strain>
        <tissue evidence="10">Leaf</tissue>
    </source>
</reference>
<protein>
    <submittedName>
        <fullName evidence="10">Cytochrome P450 CYP82D47-like</fullName>
    </submittedName>
</protein>
<dbReference type="GO" id="GO:0020037">
    <property type="term" value="F:heme binding"/>
    <property type="evidence" value="ECO:0007669"/>
    <property type="project" value="InterPro"/>
</dbReference>
<dbReference type="GO" id="GO:0016705">
    <property type="term" value="F:oxidoreductase activity, acting on paired donors, with incorporation or reduction of molecular oxygen"/>
    <property type="evidence" value="ECO:0007669"/>
    <property type="project" value="InterPro"/>
</dbReference>
<dbReference type="PROSITE" id="PS00086">
    <property type="entry name" value="CYTOCHROME_P450"/>
    <property type="match status" value="1"/>
</dbReference>
<sequence length="530" mass="60062">MDLSFLFLNTSVAGLFAILVFSFSMITVWRLRTAAANAKLPEPPKVAGGWPLVGHLYLFRRPQLPPHITLGALADKYGPVFSIRIGIHSALVVNTWEAAKECFTTNDLVVSQRPKTIAAEILSYNHAMLGLSPYGAYWRDLRKIIVQELLSSHMLEQFKHVRESEVVMATKEVYNLWTKRNDSKENGSGQLLVEMKQWFNDLTLKVFFRMVAGNRYNNLGDEKEEVRCHKAVRELFHFIGLFAFGDAVPWLRFLDIGGHEKAMKKTAKELDTIVMSWLEEHKQRRAKDGDNNQDFIDLMLSVLDRQNVAQHESFDADTVMKATVLNLIAGGSDPTSVLMGCAISMLLDNRHALKKVCEELDNHVGKGRLVNEIDINNLVYLQAVIKEVMRLYATFSGYREFTEDCIVAGYHVSKGTWLIVNAWKIHTDPRVWDDPMEFKPERFLTGHKDVDVKGRHFELMPFGSGRRACPGINLGLHLTLLILASFLHAFEISTPTNATVDMCQGFGDSNKKSTLLKVLVEPRLPPNLYE</sequence>
<keyword evidence="9" id="KW-1133">Transmembrane helix</keyword>
<comment type="caution">
    <text evidence="10">The sequence shown here is derived from an EMBL/GenBank/DDBJ whole genome shotgun (WGS) entry which is preliminary data.</text>
</comment>
<dbReference type="InterPro" id="IPR050651">
    <property type="entry name" value="Plant_Cytochrome_P450_Monoox"/>
</dbReference>
<evidence type="ECO:0000256" key="9">
    <source>
        <dbReference type="SAM" id="Phobius"/>
    </source>
</evidence>
<organism evidence="10 11">
    <name type="scientific">Pyrus ussuriensis x Pyrus communis</name>
    <dbReference type="NCBI Taxonomy" id="2448454"/>
    <lineage>
        <taxon>Eukaryota</taxon>
        <taxon>Viridiplantae</taxon>
        <taxon>Streptophyta</taxon>
        <taxon>Embryophyta</taxon>
        <taxon>Tracheophyta</taxon>
        <taxon>Spermatophyta</taxon>
        <taxon>Magnoliopsida</taxon>
        <taxon>eudicotyledons</taxon>
        <taxon>Gunneridae</taxon>
        <taxon>Pentapetalae</taxon>
        <taxon>rosids</taxon>
        <taxon>fabids</taxon>
        <taxon>Rosales</taxon>
        <taxon>Rosaceae</taxon>
        <taxon>Amygdaloideae</taxon>
        <taxon>Maleae</taxon>
        <taxon>Pyrus</taxon>
    </lineage>
</organism>
<name>A0A5N5G617_9ROSA</name>
<evidence type="ECO:0000256" key="8">
    <source>
        <dbReference type="RuleBase" id="RU000461"/>
    </source>
</evidence>
<evidence type="ECO:0000256" key="2">
    <source>
        <dbReference type="ARBA" id="ARBA00022617"/>
    </source>
</evidence>
<dbReference type="OrthoDB" id="2789670at2759"/>
<dbReference type="FunFam" id="1.10.630.10:FF:000026">
    <property type="entry name" value="Cytochrome P450 82C4"/>
    <property type="match status" value="1"/>
</dbReference>
<dbReference type="GO" id="GO:0004497">
    <property type="term" value="F:monooxygenase activity"/>
    <property type="evidence" value="ECO:0007669"/>
    <property type="project" value="UniProtKB-KW"/>
</dbReference>
<dbReference type="SUPFAM" id="SSF48264">
    <property type="entry name" value="Cytochrome P450"/>
    <property type="match status" value="1"/>
</dbReference>
<evidence type="ECO:0000313" key="10">
    <source>
        <dbReference type="EMBL" id="KAB2609201.1"/>
    </source>
</evidence>
<feature type="transmembrane region" description="Helical" evidence="9">
    <location>
        <begin position="6"/>
        <end position="29"/>
    </location>
</feature>
<keyword evidence="6 8" id="KW-0503">Monooxygenase</keyword>
<dbReference type="EMBL" id="SMOL01000553">
    <property type="protein sequence ID" value="KAB2609201.1"/>
    <property type="molecule type" value="Genomic_DNA"/>
</dbReference>
<dbReference type="InterPro" id="IPR001128">
    <property type="entry name" value="Cyt_P450"/>
</dbReference>
<evidence type="ECO:0000256" key="4">
    <source>
        <dbReference type="ARBA" id="ARBA00023002"/>
    </source>
</evidence>
<dbReference type="InterPro" id="IPR002401">
    <property type="entry name" value="Cyt_P450_E_grp-I"/>
</dbReference>
<comment type="cofactor">
    <cofactor evidence="7">
        <name>heme</name>
        <dbReference type="ChEBI" id="CHEBI:30413"/>
    </cofactor>
</comment>
<evidence type="ECO:0000256" key="7">
    <source>
        <dbReference type="PIRSR" id="PIRSR602401-1"/>
    </source>
</evidence>
<evidence type="ECO:0000256" key="1">
    <source>
        <dbReference type="ARBA" id="ARBA00010617"/>
    </source>
</evidence>
<keyword evidence="2 7" id="KW-0349">Heme</keyword>
<dbReference type="InterPro" id="IPR017972">
    <property type="entry name" value="Cyt_P450_CS"/>
</dbReference>
<dbReference type="InterPro" id="IPR036396">
    <property type="entry name" value="Cyt_P450_sf"/>
</dbReference>
<evidence type="ECO:0000256" key="6">
    <source>
        <dbReference type="ARBA" id="ARBA00023033"/>
    </source>
</evidence>
<dbReference type="AlphaFoldDB" id="A0A5N5G617"/>
<evidence type="ECO:0000256" key="5">
    <source>
        <dbReference type="ARBA" id="ARBA00023004"/>
    </source>
</evidence>
<dbReference type="PRINTS" id="PR00463">
    <property type="entry name" value="EP450I"/>
</dbReference>
<comment type="similarity">
    <text evidence="1 8">Belongs to the cytochrome P450 family.</text>
</comment>
<evidence type="ECO:0000256" key="3">
    <source>
        <dbReference type="ARBA" id="ARBA00022723"/>
    </source>
</evidence>
<keyword evidence="9" id="KW-0472">Membrane</keyword>
<dbReference type="PRINTS" id="PR00385">
    <property type="entry name" value="P450"/>
</dbReference>
<dbReference type="GO" id="GO:0005506">
    <property type="term" value="F:iron ion binding"/>
    <property type="evidence" value="ECO:0007669"/>
    <property type="project" value="InterPro"/>
</dbReference>
<dbReference type="Proteomes" id="UP000327157">
    <property type="component" value="Chromosome 14"/>
</dbReference>
<gene>
    <name evidence="10" type="ORF">D8674_012369</name>
</gene>
<evidence type="ECO:0000313" key="11">
    <source>
        <dbReference type="Proteomes" id="UP000327157"/>
    </source>
</evidence>
<accession>A0A5N5G617</accession>
<keyword evidence="9" id="KW-0812">Transmembrane</keyword>
<proteinExistence type="inferred from homology"/>
<keyword evidence="11" id="KW-1185">Reference proteome</keyword>
<keyword evidence="4 8" id="KW-0560">Oxidoreductase</keyword>
<dbReference type="Gene3D" id="1.10.630.10">
    <property type="entry name" value="Cytochrome P450"/>
    <property type="match status" value="1"/>
</dbReference>
<dbReference type="PANTHER" id="PTHR47947">
    <property type="entry name" value="CYTOCHROME P450 82C3-RELATED"/>
    <property type="match status" value="1"/>
</dbReference>
<dbReference type="PANTHER" id="PTHR47947:SF38">
    <property type="entry name" value="CYTOCHROME P450 CYP82D47-LIKE"/>
    <property type="match status" value="1"/>
</dbReference>
<reference evidence="10 11" key="3">
    <citation type="submission" date="2019-11" db="EMBL/GenBank/DDBJ databases">
        <title>A de novo genome assembly of a pear dwarfing rootstock.</title>
        <authorList>
            <person name="Wang F."/>
            <person name="Wang J."/>
            <person name="Li S."/>
            <person name="Zhang Y."/>
            <person name="Fang M."/>
            <person name="Ma L."/>
            <person name="Zhao Y."/>
            <person name="Jiang S."/>
        </authorList>
    </citation>
    <scope>NUCLEOTIDE SEQUENCE [LARGE SCALE GENOMIC DNA]</scope>
    <source>
        <strain evidence="10">S2</strain>
        <tissue evidence="10">Leaf</tissue>
    </source>
</reference>
<dbReference type="Pfam" id="PF00067">
    <property type="entry name" value="p450"/>
    <property type="match status" value="1"/>
</dbReference>